<reference evidence="6 7" key="1">
    <citation type="submission" date="2019-01" db="EMBL/GenBank/DDBJ databases">
        <title>Genome sequencing of strain FW10M-9.</title>
        <authorList>
            <person name="Heo J."/>
            <person name="Kim S.-J."/>
            <person name="Kim J.-S."/>
            <person name="Hong S.-B."/>
            <person name="Kwon S.-W."/>
        </authorList>
    </citation>
    <scope>NUCLEOTIDE SEQUENCE [LARGE SCALE GENOMIC DNA]</scope>
    <source>
        <strain evidence="6 7">FW10M-9</strain>
    </source>
</reference>
<keyword evidence="2 4" id="KW-0732">Signal</keyword>
<comment type="similarity">
    <text evidence="1">Belongs to the peptidase S33 family.</text>
</comment>
<dbReference type="GO" id="GO:0016787">
    <property type="term" value="F:hydrolase activity"/>
    <property type="evidence" value="ECO:0007669"/>
    <property type="project" value="UniProtKB-KW"/>
</dbReference>
<sequence length="512" mass="53632">MKSRPALARTLVSAATVVALAAGCTAADPGAEPPAAPAASPTASAEGAPQGFEDLYAQAVDWADCGDGFDCATVKAPLSWHDAAAGTIDLALKRHRATGDRQGALLVNPGGPGGSGVDYVGYAWPTFGERLREAYDVVGFDPRGVGGSTRVTCFDDARKDVSLAKDFDTTTDEGLEAMAAEYAAWGAACEKNTGELLANVDTQSAARDMDLLRSVLGEGRLNYLGFSYGTQLGATYAGLFPDRVGAMVLDGAIDTTLDADQISAGQAAGFEQALRNYVADCQGGDGCPLKGDVDDGMRTVRHVLDRALTDPYPTSGSRRVTRNLAFYGIAVTLYAQESWPSLTQALDEVLTQGTADTLLYLADFYNDRADDGTFSSNSAEGFRAVGCLDSRGTTDVAEMRAQLADIEKTAPTVGTFFGFTGLVCRDWPVPVVAQEFDLHATGAPPIVVIGTTHDPATPYAWAEGLAKTLDSGVLVTYDGEGHTAYARSNDCVLDAVDSFFVDGVVPADGLRC</sequence>
<dbReference type="PANTHER" id="PTHR43248">
    <property type="entry name" value="2-SUCCINYL-6-HYDROXY-2,4-CYCLOHEXADIENE-1-CARBOXYLATE SYNTHASE"/>
    <property type="match status" value="1"/>
</dbReference>
<evidence type="ECO:0000313" key="7">
    <source>
        <dbReference type="Proteomes" id="UP000292118"/>
    </source>
</evidence>
<organism evidence="6 7">
    <name type="scientific">Xylanimonas protaetiae</name>
    <dbReference type="NCBI Taxonomy" id="2509457"/>
    <lineage>
        <taxon>Bacteria</taxon>
        <taxon>Bacillati</taxon>
        <taxon>Actinomycetota</taxon>
        <taxon>Actinomycetes</taxon>
        <taxon>Micrococcales</taxon>
        <taxon>Promicromonosporaceae</taxon>
        <taxon>Xylanimonas</taxon>
    </lineage>
</organism>
<evidence type="ECO:0000259" key="5">
    <source>
        <dbReference type="Pfam" id="PF08386"/>
    </source>
</evidence>
<dbReference type="PROSITE" id="PS51257">
    <property type="entry name" value="PROKAR_LIPOPROTEIN"/>
    <property type="match status" value="1"/>
</dbReference>
<dbReference type="InterPro" id="IPR013595">
    <property type="entry name" value="Pept_S33_TAP-like_C"/>
</dbReference>
<dbReference type="RefSeq" id="WP_129187275.1">
    <property type="nucleotide sequence ID" value="NZ_CP035493.1"/>
</dbReference>
<dbReference type="AlphaFoldDB" id="A0A4P6F2W7"/>
<dbReference type="Gene3D" id="3.40.50.1820">
    <property type="entry name" value="alpha/beta hydrolase"/>
    <property type="match status" value="1"/>
</dbReference>
<dbReference type="EMBL" id="CP035493">
    <property type="protein sequence ID" value="QAY69854.1"/>
    <property type="molecule type" value="Genomic_DNA"/>
</dbReference>
<dbReference type="PANTHER" id="PTHR43248:SF29">
    <property type="entry name" value="TRIPEPTIDYL AMINOPEPTIDASE"/>
    <property type="match status" value="1"/>
</dbReference>
<keyword evidence="3 6" id="KW-0378">Hydrolase</keyword>
<evidence type="ECO:0000256" key="3">
    <source>
        <dbReference type="ARBA" id="ARBA00022801"/>
    </source>
</evidence>
<feature type="domain" description="Peptidase S33 tripeptidyl aminopeptidase-like C-terminal" evidence="5">
    <location>
        <begin position="414"/>
        <end position="512"/>
    </location>
</feature>
<evidence type="ECO:0000256" key="2">
    <source>
        <dbReference type="ARBA" id="ARBA00022729"/>
    </source>
</evidence>
<evidence type="ECO:0000256" key="4">
    <source>
        <dbReference type="SAM" id="SignalP"/>
    </source>
</evidence>
<evidence type="ECO:0000313" key="6">
    <source>
        <dbReference type="EMBL" id="QAY69854.1"/>
    </source>
</evidence>
<evidence type="ECO:0000256" key="1">
    <source>
        <dbReference type="ARBA" id="ARBA00010088"/>
    </source>
</evidence>
<dbReference type="Pfam" id="PF08386">
    <property type="entry name" value="Abhydrolase_4"/>
    <property type="match status" value="1"/>
</dbReference>
<keyword evidence="7" id="KW-1185">Reference proteome</keyword>
<dbReference type="InterPro" id="IPR051601">
    <property type="entry name" value="Serine_prot/Carboxylest_S33"/>
</dbReference>
<dbReference type="SUPFAM" id="SSF53474">
    <property type="entry name" value="alpha/beta-Hydrolases"/>
    <property type="match status" value="1"/>
</dbReference>
<dbReference type="Proteomes" id="UP000292118">
    <property type="component" value="Chromosome"/>
</dbReference>
<name>A0A4P6F2W7_9MICO</name>
<accession>A0A4P6F2W7</accession>
<protein>
    <submittedName>
        <fullName evidence="6">Alpha/beta hydrolase</fullName>
    </submittedName>
</protein>
<dbReference type="KEGG" id="xya:ET471_07225"/>
<dbReference type="OrthoDB" id="3252468at2"/>
<feature type="chain" id="PRO_5020577643" evidence="4">
    <location>
        <begin position="22"/>
        <end position="512"/>
    </location>
</feature>
<dbReference type="InterPro" id="IPR029058">
    <property type="entry name" value="AB_hydrolase_fold"/>
</dbReference>
<proteinExistence type="inferred from homology"/>
<gene>
    <name evidence="6" type="ORF">ET471_07225</name>
</gene>
<feature type="signal peptide" evidence="4">
    <location>
        <begin position="1"/>
        <end position="21"/>
    </location>
</feature>